<evidence type="ECO:0000256" key="2">
    <source>
        <dbReference type="ARBA" id="ARBA00023012"/>
    </source>
</evidence>
<protein>
    <recommendedName>
        <fullName evidence="4">HTH LytTR-type domain-containing protein</fullName>
    </recommendedName>
</protein>
<dbReference type="Pfam" id="PF04397">
    <property type="entry name" value="LytTR"/>
    <property type="match status" value="1"/>
</dbReference>
<accession>A0A7I8D4L2</accession>
<gene>
    <name evidence="5" type="ORF">C12CBH8_13510</name>
</gene>
<dbReference type="EMBL" id="AP023321">
    <property type="protein sequence ID" value="BCI60712.1"/>
    <property type="molecule type" value="Genomic_DNA"/>
</dbReference>
<feature type="domain" description="HTH LytTR-type" evidence="4">
    <location>
        <begin position="134"/>
        <end position="236"/>
    </location>
</feature>
<keyword evidence="6" id="KW-1185">Reference proteome</keyword>
<evidence type="ECO:0000256" key="1">
    <source>
        <dbReference type="ARBA" id="ARBA00022490"/>
    </source>
</evidence>
<dbReference type="InterPro" id="IPR046947">
    <property type="entry name" value="LytR-like"/>
</dbReference>
<keyword evidence="3" id="KW-0010">Activator</keyword>
<dbReference type="Gene3D" id="2.40.50.1020">
    <property type="entry name" value="LytTr DNA-binding domain"/>
    <property type="match status" value="1"/>
</dbReference>
<dbReference type="PANTHER" id="PTHR37299:SF3">
    <property type="entry name" value="STAGE 0 SPORULATION PROTEIN A HOMOLOG"/>
    <property type="match status" value="1"/>
</dbReference>
<dbReference type="InterPro" id="IPR007492">
    <property type="entry name" value="LytTR_DNA-bd_dom"/>
</dbReference>
<dbReference type="AlphaFoldDB" id="A0A7I8D4L2"/>
<dbReference type="PROSITE" id="PS50930">
    <property type="entry name" value="HTH_LYTTR"/>
    <property type="match status" value="1"/>
</dbReference>
<reference evidence="6" key="1">
    <citation type="submission" date="2020-07" db="EMBL/GenBank/DDBJ databases">
        <title>Complete genome sequencing of Clostridia bacterium strain 12CBH8.</title>
        <authorList>
            <person name="Sakamoto M."/>
            <person name="Murakami T."/>
            <person name="Mori H."/>
        </authorList>
    </citation>
    <scope>NUCLEOTIDE SEQUENCE [LARGE SCALE GENOMIC DNA]</scope>
    <source>
        <strain evidence="6">12CBH8</strain>
    </source>
</reference>
<keyword evidence="1" id="KW-0963">Cytoplasm</keyword>
<evidence type="ECO:0000313" key="5">
    <source>
        <dbReference type="EMBL" id="BCI60712.1"/>
    </source>
</evidence>
<dbReference type="Proteomes" id="UP000593890">
    <property type="component" value="Chromosome"/>
</dbReference>
<dbReference type="PANTHER" id="PTHR37299">
    <property type="entry name" value="TRANSCRIPTIONAL REGULATOR-RELATED"/>
    <property type="match status" value="1"/>
</dbReference>
<sequence length="243" mass="29289">MIRVFILYYHVETLKKIQETVVHYFHDVRHTFELTACYTYQNAVAYLKKSSGQDDIYLLDFSEFEKANRLVTWLRGRNLNASWVNLGGSKEKFLQTLILRPSGYIEHPENRDEVFETIRKLDRYHQAIQKKYYFSFKYEGEQMRIPYDEISYFESSAKKVTLYRANSDQKYYFTAKLDDIGQRLPSFFLRCHQSYLVNMHMIRCLDTKAHVFMLHTNEEIGISRRMYAQAKERYQNFMDESEN</sequence>
<organism evidence="5 6">
    <name type="scientific">Solibaculum mannosilyticum</name>
    <dbReference type="NCBI Taxonomy" id="2780922"/>
    <lineage>
        <taxon>Bacteria</taxon>
        <taxon>Bacillati</taxon>
        <taxon>Bacillota</taxon>
        <taxon>Clostridia</taxon>
        <taxon>Eubacteriales</taxon>
        <taxon>Oscillospiraceae</taxon>
        <taxon>Solibaculum</taxon>
    </lineage>
</organism>
<dbReference type="KEGG" id="sman:C12CBH8_13510"/>
<keyword evidence="2" id="KW-0902">Two-component regulatory system</keyword>
<evidence type="ECO:0000313" key="6">
    <source>
        <dbReference type="Proteomes" id="UP000593890"/>
    </source>
</evidence>
<dbReference type="SMART" id="SM00850">
    <property type="entry name" value="LytTR"/>
    <property type="match status" value="1"/>
</dbReference>
<evidence type="ECO:0000256" key="3">
    <source>
        <dbReference type="ARBA" id="ARBA00023159"/>
    </source>
</evidence>
<dbReference type="RefSeq" id="WP_215532852.1">
    <property type="nucleotide sequence ID" value="NZ_AP023321.1"/>
</dbReference>
<dbReference type="GO" id="GO:0000156">
    <property type="term" value="F:phosphorelay response regulator activity"/>
    <property type="evidence" value="ECO:0007669"/>
    <property type="project" value="InterPro"/>
</dbReference>
<name>A0A7I8D4L2_9FIRM</name>
<proteinExistence type="predicted"/>
<dbReference type="GO" id="GO:0003677">
    <property type="term" value="F:DNA binding"/>
    <property type="evidence" value="ECO:0007669"/>
    <property type="project" value="InterPro"/>
</dbReference>
<evidence type="ECO:0000259" key="4">
    <source>
        <dbReference type="PROSITE" id="PS50930"/>
    </source>
</evidence>